<dbReference type="GeneID" id="70293100"/>
<evidence type="ECO:0000313" key="5">
    <source>
        <dbReference type="EMBL" id="KAG9254712.1"/>
    </source>
</evidence>
<dbReference type="PANTHER" id="PTHR24067">
    <property type="entry name" value="UBIQUITIN-CONJUGATING ENZYME E2"/>
    <property type="match status" value="1"/>
</dbReference>
<dbReference type="Pfam" id="PF00179">
    <property type="entry name" value="UQ_con"/>
    <property type="match status" value="1"/>
</dbReference>
<dbReference type="InterPro" id="IPR000608">
    <property type="entry name" value="UBC"/>
</dbReference>
<dbReference type="RefSeq" id="XP_046118636.1">
    <property type="nucleotide sequence ID" value="XM_046262197.1"/>
</dbReference>
<feature type="transmembrane region" description="Helical" evidence="3">
    <location>
        <begin position="236"/>
        <end position="253"/>
    </location>
</feature>
<gene>
    <name evidence="5" type="ORF">F5Z01DRAFT_636191</name>
</gene>
<evidence type="ECO:0000256" key="2">
    <source>
        <dbReference type="SAM" id="MobiDB-lite"/>
    </source>
</evidence>
<keyword evidence="3" id="KW-0812">Transmembrane</keyword>
<proteinExistence type="predicted"/>
<dbReference type="FunFam" id="3.10.110.10:FF:000058">
    <property type="entry name" value="Ubiquitin-conjugating enzyme E2 6"/>
    <property type="match status" value="1"/>
</dbReference>
<dbReference type="OrthoDB" id="1158011at2759"/>
<dbReference type="CDD" id="cd23799">
    <property type="entry name" value="UBCc_UBE2J"/>
    <property type="match status" value="1"/>
</dbReference>
<name>A0A9P8CPY8_9HYPO</name>
<reference evidence="5" key="1">
    <citation type="journal article" date="2021" name="IMA Fungus">
        <title>Genomic characterization of three marine fungi, including Emericellopsis atlantica sp. nov. with signatures of a generalist lifestyle and marine biomass degradation.</title>
        <authorList>
            <person name="Hagestad O.C."/>
            <person name="Hou L."/>
            <person name="Andersen J.H."/>
            <person name="Hansen E.H."/>
            <person name="Altermark B."/>
            <person name="Li C."/>
            <person name="Kuhnert E."/>
            <person name="Cox R.J."/>
            <person name="Crous P.W."/>
            <person name="Spatafora J.W."/>
            <person name="Lail K."/>
            <person name="Amirebrahimi M."/>
            <person name="Lipzen A."/>
            <person name="Pangilinan J."/>
            <person name="Andreopoulos W."/>
            <person name="Hayes R.D."/>
            <person name="Ng V."/>
            <person name="Grigoriev I.V."/>
            <person name="Jackson S.A."/>
            <person name="Sutton T.D.S."/>
            <person name="Dobson A.D.W."/>
            <person name="Rama T."/>
        </authorList>
    </citation>
    <scope>NUCLEOTIDE SEQUENCE</scope>
    <source>
        <strain evidence="5">TS7</strain>
    </source>
</reference>
<dbReference type="Gene3D" id="3.10.110.10">
    <property type="entry name" value="Ubiquitin Conjugating Enzyme"/>
    <property type="match status" value="1"/>
</dbReference>
<keyword evidence="3" id="KW-1133">Transmembrane helix</keyword>
<evidence type="ECO:0000256" key="1">
    <source>
        <dbReference type="ARBA" id="ARBA00022786"/>
    </source>
</evidence>
<accession>A0A9P8CPY8</accession>
<dbReference type="PROSITE" id="PS50127">
    <property type="entry name" value="UBC_2"/>
    <property type="match status" value="1"/>
</dbReference>
<keyword evidence="1" id="KW-0833">Ubl conjugation pathway</keyword>
<dbReference type="SMART" id="SM00212">
    <property type="entry name" value="UBCc"/>
    <property type="match status" value="1"/>
</dbReference>
<organism evidence="5 6">
    <name type="scientific">Emericellopsis atlantica</name>
    <dbReference type="NCBI Taxonomy" id="2614577"/>
    <lineage>
        <taxon>Eukaryota</taxon>
        <taxon>Fungi</taxon>
        <taxon>Dikarya</taxon>
        <taxon>Ascomycota</taxon>
        <taxon>Pezizomycotina</taxon>
        <taxon>Sordariomycetes</taxon>
        <taxon>Hypocreomycetidae</taxon>
        <taxon>Hypocreales</taxon>
        <taxon>Bionectriaceae</taxon>
        <taxon>Emericellopsis</taxon>
    </lineage>
</organism>
<dbReference type="Proteomes" id="UP000887229">
    <property type="component" value="Unassembled WGS sequence"/>
</dbReference>
<evidence type="ECO:0000259" key="4">
    <source>
        <dbReference type="PROSITE" id="PS50127"/>
    </source>
</evidence>
<keyword evidence="6" id="KW-1185">Reference proteome</keyword>
<feature type="domain" description="UBC core" evidence="4">
    <location>
        <begin position="5"/>
        <end position="156"/>
    </location>
</feature>
<protein>
    <submittedName>
        <fullName evidence="5">Ubiquitin-conjugating enzyme</fullName>
    </submittedName>
</protein>
<evidence type="ECO:0000256" key="3">
    <source>
        <dbReference type="SAM" id="Phobius"/>
    </source>
</evidence>
<dbReference type="InterPro" id="IPR016135">
    <property type="entry name" value="UBQ-conjugating_enzyme/RWD"/>
</dbReference>
<dbReference type="AlphaFoldDB" id="A0A9P8CPY8"/>
<feature type="region of interest" description="Disordered" evidence="2">
    <location>
        <begin position="146"/>
        <end position="165"/>
    </location>
</feature>
<keyword evidence="3" id="KW-0472">Membrane</keyword>
<evidence type="ECO:0000313" key="6">
    <source>
        <dbReference type="Proteomes" id="UP000887229"/>
    </source>
</evidence>
<sequence length="259" mass="28430">MSLKVAQKRLTREYQTIADKLPPSITAHPSDKNILEWHYIIGGPKDTPYADGQYWGVLTFPDNYPFSGPTVVMKTPSGRFEPSKRICMSISDFHPKGFNPTWEVSTILIGLQSFMAGNEATTGGVYASNAERKLLADRSRWWNSTAGGSHLEKTSSSKAGDGGKRFREEWPEVDKANWEWMASNDVDTATGRRAGADKNSCAKTSLGLGGSSGHNVVDAVVQQRDAGRGWMSRHKYLIAGALLFTYVLIARLINGDSLA</sequence>
<comment type="caution">
    <text evidence="5">The sequence shown here is derived from an EMBL/GenBank/DDBJ whole genome shotgun (WGS) entry which is preliminary data.</text>
</comment>
<feature type="compositionally biased region" description="Basic and acidic residues" evidence="2">
    <location>
        <begin position="150"/>
        <end position="165"/>
    </location>
</feature>
<dbReference type="EMBL" id="MU251253">
    <property type="protein sequence ID" value="KAG9254712.1"/>
    <property type="molecule type" value="Genomic_DNA"/>
</dbReference>
<dbReference type="SUPFAM" id="SSF54495">
    <property type="entry name" value="UBC-like"/>
    <property type="match status" value="1"/>
</dbReference>
<dbReference type="InterPro" id="IPR050113">
    <property type="entry name" value="Ub_conjugating_enzyme"/>
</dbReference>